<organism evidence="3">
    <name type="scientific">Melampsora larici-populina (strain 98AG31 / pathotype 3-4-7)</name>
    <name type="common">Poplar leaf rust fungus</name>
    <dbReference type="NCBI Taxonomy" id="747676"/>
    <lineage>
        <taxon>Eukaryota</taxon>
        <taxon>Fungi</taxon>
        <taxon>Dikarya</taxon>
        <taxon>Basidiomycota</taxon>
        <taxon>Pucciniomycotina</taxon>
        <taxon>Pucciniomycetes</taxon>
        <taxon>Pucciniales</taxon>
        <taxon>Melampsoraceae</taxon>
        <taxon>Melampsora</taxon>
    </lineage>
</organism>
<name>F4SB26_MELLP</name>
<evidence type="ECO:0000313" key="3">
    <source>
        <dbReference type="Proteomes" id="UP000001072"/>
    </source>
</evidence>
<gene>
    <name evidence="2" type="ORF">MELLADRAFT_113790</name>
</gene>
<protein>
    <submittedName>
        <fullName evidence="2">Uncharacterized protein</fullName>
    </submittedName>
</protein>
<dbReference type="InParanoid" id="F4SB26"/>
<dbReference type="KEGG" id="mlr:MELLADRAFT_113790"/>
<feature type="compositionally biased region" description="Basic and acidic residues" evidence="1">
    <location>
        <begin position="90"/>
        <end position="103"/>
    </location>
</feature>
<feature type="region of interest" description="Disordered" evidence="1">
    <location>
        <begin position="75"/>
        <end position="103"/>
    </location>
</feature>
<dbReference type="HOGENOM" id="CLU_2264337_0_0_1"/>
<dbReference type="OrthoDB" id="344220at2759"/>
<dbReference type="Proteomes" id="UP000001072">
    <property type="component" value="Unassembled WGS sequence"/>
</dbReference>
<dbReference type="EMBL" id="GL883183">
    <property type="protein sequence ID" value="EGF98159.1"/>
    <property type="molecule type" value="Genomic_DNA"/>
</dbReference>
<accession>F4SB26</accession>
<dbReference type="AlphaFoldDB" id="F4SB26"/>
<keyword evidence="3" id="KW-1185">Reference proteome</keyword>
<reference evidence="3" key="1">
    <citation type="journal article" date="2011" name="Proc. Natl. Acad. Sci. U.S.A.">
        <title>Obligate biotrophy features unraveled by the genomic analysis of rust fungi.</title>
        <authorList>
            <person name="Duplessis S."/>
            <person name="Cuomo C.A."/>
            <person name="Lin Y.-C."/>
            <person name="Aerts A."/>
            <person name="Tisserant E."/>
            <person name="Veneault-Fourrey C."/>
            <person name="Joly D.L."/>
            <person name="Hacquard S."/>
            <person name="Amselem J."/>
            <person name="Cantarel B.L."/>
            <person name="Chiu R."/>
            <person name="Coutinho P.M."/>
            <person name="Feau N."/>
            <person name="Field M."/>
            <person name="Frey P."/>
            <person name="Gelhaye E."/>
            <person name="Goldberg J."/>
            <person name="Grabherr M.G."/>
            <person name="Kodira C.D."/>
            <person name="Kohler A."/>
            <person name="Kuees U."/>
            <person name="Lindquist E.A."/>
            <person name="Lucas S.M."/>
            <person name="Mago R."/>
            <person name="Mauceli E."/>
            <person name="Morin E."/>
            <person name="Murat C."/>
            <person name="Pangilinan J.L."/>
            <person name="Park R."/>
            <person name="Pearson M."/>
            <person name="Quesneville H."/>
            <person name="Rouhier N."/>
            <person name="Sakthikumar S."/>
            <person name="Salamov A.A."/>
            <person name="Schmutz J."/>
            <person name="Selles B."/>
            <person name="Shapiro H."/>
            <person name="Tanguay P."/>
            <person name="Tuskan G.A."/>
            <person name="Henrissat B."/>
            <person name="Van de Peer Y."/>
            <person name="Rouze P."/>
            <person name="Ellis J.G."/>
            <person name="Dodds P.N."/>
            <person name="Schein J.E."/>
            <person name="Zhong S."/>
            <person name="Hamelin R.C."/>
            <person name="Grigoriev I.V."/>
            <person name="Szabo L.J."/>
            <person name="Martin F."/>
        </authorList>
    </citation>
    <scope>NUCLEOTIDE SEQUENCE [LARGE SCALE GENOMIC DNA]</scope>
    <source>
        <strain evidence="3">98AG31 / pathotype 3-4-7</strain>
    </source>
</reference>
<evidence type="ECO:0000256" key="1">
    <source>
        <dbReference type="SAM" id="MobiDB-lite"/>
    </source>
</evidence>
<dbReference type="RefSeq" id="XP_007418574.1">
    <property type="nucleotide sequence ID" value="XM_007418512.1"/>
</dbReference>
<sequence>MLITGGSKTTPINVGIFSAFVLVFGVAQRLSDLEVQLRTAIKTLEVHQKMFNWAIEDVGFIPALAEYHEAKRKLYTGSSPKPPGFSEHGSPLKDDVPIDKSTN</sequence>
<dbReference type="VEuPathDB" id="FungiDB:MELLADRAFT_113790"/>
<evidence type="ECO:0000313" key="2">
    <source>
        <dbReference type="EMBL" id="EGF98159.1"/>
    </source>
</evidence>
<proteinExistence type="predicted"/>
<dbReference type="GeneID" id="18925100"/>